<keyword evidence="2" id="KW-0238">DNA-binding</keyword>
<keyword evidence="6" id="KW-1185">Reference proteome</keyword>
<feature type="domain" description="HTH gntR-type" evidence="4">
    <location>
        <begin position="15"/>
        <end position="82"/>
    </location>
</feature>
<evidence type="ECO:0000256" key="1">
    <source>
        <dbReference type="ARBA" id="ARBA00023015"/>
    </source>
</evidence>
<dbReference type="Proteomes" id="UP000605848">
    <property type="component" value="Unassembled WGS sequence"/>
</dbReference>
<dbReference type="PRINTS" id="PR00035">
    <property type="entry name" value="HTHGNTR"/>
</dbReference>
<name>A0A937D3K3_9HYPH</name>
<dbReference type="PANTHER" id="PTHR43537">
    <property type="entry name" value="TRANSCRIPTIONAL REGULATOR, GNTR FAMILY"/>
    <property type="match status" value="1"/>
</dbReference>
<accession>A0A937D3K3</accession>
<dbReference type="EMBL" id="JAEQMY010000125">
    <property type="protein sequence ID" value="MBL0407912.1"/>
    <property type="molecule type" value="Genomic_DNA"/>
</dbReference>
<reference evidence="5" key="1">
    <citation type="submission" date="2021-01" db="EMBL/GenBank/DDBJ databases">
        <title>Microvirga sp.</title>
        <authorList>
            <person name="Kim M.K."/>
        </authorList>
    </citation>
    <scope>NUCLEOTIDE SEQUENCE</scope>
    <source>
        <strain evidence="5">5420S-16</strain>
    </source>
</reference>
<comment type="caution">
    <text evidence="5">The sequence shown here is derived from an EMBL/GenBank/DDBJ whole genome shotgun (WGS) entry which is preliminary data.</text>
</comment>
<dbReference type="SMART" id="SM00895">
    <property type="entry name" value="FCD"/>
    <property type="match status" value="1"/>
</dbReference>
<evidence type="ECO:0000256" key="2">
    <source>
        <dbReference type="ARBA" id="ARBA00023125"/>
    </source>
</evidence>
<proteinExistence type="predicted"/>
<dbReference type="SUPFAM" id="SSF48008">
    <property type="entry name" value="GntR ligand-binding domain-like"/>
    <property type="match status" value="1"/>
</dbReference>
<evidence type="ECO:0000313" key="6">
    <source>
        <dbReference type="Proteomes" id="UP000605848"/>
    </source>
</evidence>
<dbReference type="RefSeq" id="WP_202065489.1">
    <property type="nucleotide sequence ID" value="NZ_JAEQMY010000125.1"/>
</dbReference>
<dbReference type="InterPro" id="IPR011711">
    <property type="entry name" value="GntR_C"/>
</dbReference>
<dbReference type="SUPFAM" id="SSF46785">
    <property type="entry name" value="Winged helix' DNA-binding domain"/>
    <property type="match status" value="1"/>
</dbReference>
<dbReference type="Gene3D" id="1.20.120.530">
    <property type="entry name" value="GntR ligand-binding domain-like"/>
    <property type="match status" value="1"/>
</dbReference>
<dbReference type="GO" id="GO:0003677">
    <property type="term" value="F:DNA binding"/>
    <property type="evidence" value="ECO:0007669"/>
    <property type="project" value="UniProtKB-KW"/>
</dbReference>
<keyword evidence="1" id="KW-0805">Transcription regulation</keyword>
<protein>
    <submittedName>
        <fullName evidence="5">GntR family transcriptional regulator</fullName>
    </submittedName>
</protein>
<dbReference type="CDD" id="cd07377">
    <property type="entry name" value="WHTH_GntR"/>
    <property type="match status" value="1"/>
</dbReference>
<dbReference type="PANTHER" id="PTHR43537:SF5">
    <property type="entry name" value="UXU OPERON TRANSCRIPTIONAL REGULATOR"/>
    <property type="match status" value="1"/>
</dbReference>
<dbReference type="Pfam" id="PF07729">
    <property type="entry name" value="FCD"/>
    <property type="match status" value="1"/>
</dbReference>
<dbReference type="InterPro" id="IPR036390">
    <property type="entry name" value="WH_DNA-bd_sf"/>
</dbReference>
<dbReference type="Pfam" id="PF00392">
    <property type="entry name" value="GntR"/>
    <property type="match status" value="1"/>
</dbReference>
<evidence type="ECO:0000313" key="5">
    <source>
        <dbReference type="EMBL" id="MBL0407912.1"/>
    </source>
</evidence>
<evidence type="ECO:0000259" key="4">
    <source>
        <dbReference type="PROSITE" id="PS50949"/>
    </source>
</evidence>
<dbReference type="SMART" id="SM00345">
    <property type="entry name" value="HTH_GNTR"/>
    <property type="match status" value="1"/>
</dbReference>
<dbReference type="Gene3D" id="1.10.10.10">
    <property type="entry name" value="Winged helix-like DNA-binding domain superfamily/Winged helix DNA-binding domain"/>
    <property type="match status" value="1"/>
</dbReference>
<dbReference type="InterPro" id="IPR036388">
    <property type="entry name" value="WH-like_DNA-bd_sf"/>
</dbReference>
<gene>
    <name evidence="5" type="ORF">JKG68_28840</name>
</gene>
<dbReference type="PROSITE" id="PS50949">
    <property type="entry name" value="HTH_GNTR"/>
    <property type="match status" value="1"/>
</dbReference>
<organism evidence="5 6">
    <name type="scientific">Microvirga aerilata</name>
    <dbReference type="NCBI Taxonomy" id="670292"/>
    <lineage>
        <taxon>Bacteria</taxon>
        <taxon>Pseudomonadati</taxon>
        <taxon>Pseudomonadota</taxon>
        <taxon>Alphaproteobacteria</taxon>
        <taxon>Hyphomicrobiales</taxon>
        <taxon>Methylobacteriaceae</taxon>
        <taxon>Microvirga</taxon>
    </lineage>
</organism>
<keyword evidence="3" id="KW-0804">Transcription</keyword>
<dbReference type="InterPro" id="IPR008920">
    <property type="entry name" value="TF_FadR/GntR_C"/>
</dbReference>
<evidence type="ECO:0000256" key="3">
    <source>
        <dbReference type="ARBA" id="ARBA00023163"/>
    </source>
</evidence>
<dbReference type="GO" id="GO:0003700">
    <property type="term" value="F:DNA-binding transcription factor activity"/>
    <property type="evidence" value="ECO:0007669"/>
    <property type="project" value="InterPro"/>
</dbReference>
<sequence length="241" mass="27044">MAPKNVEAPHIRSMPPDAETIFQTLRTDIIRMRLRPGERLSENELGLRFGISRTPVRAAIVRLVDDGLIKVLPQRGTYVAPISLQAVRRARFVRNALELAIIREAAEHGLPEAAILEAQQAIHDQENAATDPELFTEADDRFHRTFANGIGYGNIWSVVENEKAQFDRIRFLSLSHVTPIDCLIDQHRTILSTVEARDPDAAEQTLRAHLSIVVESAVTLMRINPDLIVNDIDDPLKDRLG</sequence>
<dbReference type="AlphaFoldDB" id="A0A937D3K3"/>
<dbReference type="InterPro" id="IPR000524">
    <property type="entry name" value="Tscrpt_reg_HTH_GntR"/>
</dbReference>